<reference evidence="2" key="1">
    <citation type="submission" date="2020-05" db="EMBL/GenBank/DDBJ databases">
        <authorList>
            <person name="Chiriac C."/>
            <person name="Salcher M."/>
            <person name="Ghai R."/>
            <person name="Kavagutti S V."/>
        </authorList>
    </citation>
    <scope>NUCLEOTIDE SEQUENCE</scope>
</reference>
<protein>
    <submittedName>
        <fullName evidence="2">Helix-turn-helix domain containing protein</fullName>
    </submittedName>
</protein>
<gene>
    <name evidence="2" type="ORF">UFOVP749_39</name>
</gene>
<dbReference type="Pfam" id="PF12728">
    <property type="entry name" value="HTH_17"/>
    <property type="match status" value="1"/>
</dbReference>
<name>A0A6J7X6W3_9CAUD</name>
<organism evidence="2">
    <name type="scientific">uncultured Caudovirales phage</name>
    <dbReference type="NCBI Taxonomy" id="2100421"/>
    <lineage>
        <taxon>Viruses</taxon>
        <taxon>Duplodnaviria</taxon>
        <taxon>Heunggongvirae</taxon>
        <taxon>Uroviricota</taxon>
        <taxon>Caudoviricetes</taxon>
        <taxon>Peduoviridae</taxon>
        <taxon>Maltschvirus</taxon>
        <taxon>Maltschvirus maltsch</taxon>
    </lineage>
</organism>
<proteinExistence type="predicted"/>
<sequence length="58" mass="6625">MENIIAMDIQTAVKLSGISRTILYEALKRGDLKAKKLGKRTLILRADLENYILSLEEY</sequence>
<evidence type="ECO:0000313" key="2">
    <source>
        <dbReference type="EMBL" id="CAB5225568.1"/>
    </source>
</evidence>
<evidence type="ECO:0000259" key="1">
    <source>
        <dbReference type="Pfam" id="PF12728"/>
    </source>
</evidence>
<accession>A0A6J7X6W3</accession>
<feature type="domain" description="Helix-turn-helix" evidence="1">
    <location>
        <begin position="7"/>
        <end position="53"/>
    </location>
</feature>
<dbReference type="InterPro" id="IPR041657">
    <property type="entry name" value="HTH_17"/>
</dbReference>
<dbReference type="EMBL" id="LR798344">
    <property type="protein sequence ID" value="CAB5225568.1"/>
    <property type="molecule type" value="Genomic_DNA"/>
</dbReference>